<gene>
    <name evidence="2" type="primary">KNAG0A01760</name>
    <name evidence="2" type="ordered locus">KNAG_0A01760</name>
</gene>
<keyword evidence="1" id="KW-1133">Transmembrane helix</keyword>
<dbReference type="Proteomes" id="UP000006310">
    <property type="component" value="Chromosome 1"/>
</dbReference>
<dbReference type="KEGG" id="kng:KNAG_0A01760"/>
<evidence type="ECO:0000313" key="2">
    <source>
        <dbReference type="EMBL" id="CCK67865.1"/>
    </source>
</evidence>
<keyword evidence="1" id="KW-0812">Transmembrane</keyword>
<name>J7QZG6_HUIN7</name>
<dbReference type="GeneID" id="34523500"/>
<proteinExistence type="predicted"/>
<dbReference type="HOGENOM" id="CLU_1570867_0_0_1"/>
<dbReference type="RefSeq" id="XP_022462111.1">
    <property type="nucleotide sequence ID" value="XM_022611260.1"/>
</dbReference>
<organism evidence="2 3">
    <name type="scientific">Huiozyma naganishii (strain ATCC MYA-139 / BCRC 22969 / CBS 8797 / KCTC 17520 / NBRC 10181 / NCYC 3082 / Yp74L-3)</name>
    <name type="common">Yeast</name>
    <name type="synonym">Kazachstania naganishii</name>
    <dbReference type="NCBI Taxonomy" id="1071383"/>
    <lineage>
        <taxon>Eukaryota</taxon>
        <taxon>Fungi</taxon>
        <taxon>Dikarya</taxon>
        <taxon>Ascomycota</taxon>
        <taxon>Saccharomycotina</taxon>
        <taxon>Saccharomycetes</taxon>
        <taxon>Saccharomycetales</taxon>
        <taxon>Saccharomycetaceae</taxon>
        <taxon>Huiozyma</taxon>
    </lineage>
</organism>
<accession>J7QZG6</accession>
<reference evidence="2 3" key="1">
    <citation type="journal article" date="2011" name="Proc. Natl. Acad. Sci. U.S.A.">
        <title>Evolutionary erosion of yeast sex chromosomes by mating-type switching accidents.</title>
        <authorList>
            <person name="Gordon J.L."/>
            <person name="Armisen D."/>
            <person name="Proux-Wera E."/>
            <person name="Oheigeartaigh S.S."/>
            <person name="Byrne K.P."/>
            <person name="Wolfe K.H."/>
        </authorList>
    </citation>
    <scope>NUCLEOTIDE SEQUENCE [LARGE SCALE GENOMIC DNA]</scope>
    <source>
        <strain evidence="3">ATCC MYA-139 / BCRC 22969 / CBS 8797 / CCRC 22969 / KCTC 17520 / NBRC 10181 / NCYC 3082</strain>
    </source>
</reference>
<sequence length="170" mass="19848">MTFESDESWTRSTSGDGRTRVAVVLAQCTLAMTPLRRAVALGVARGRVRLLSMARTPRTLDELAHMDTLEGVDPQVVQRLILDRSRELEGLQRGGRGPLRMYVRPAWVVFLMASSCYMAWQWVWWSREYERRELQLAGRVRELESILEETLSRSKHNDKQPWYRRLLTRT</sequence>
<reference evidence="3" key="2">
    <citation type="submission" date="2012-08" db="EMBL/GenBank/DDBJ databases">
        <title>Genome sequence of Kazachstania naganishii.</title>
        <authorList>
            <person name="Gordon J.L."/>
            <person name="Armisen D."/>
            <person name="Proux-Wera E."/>
            <person name="OhEigeartaigh S.S."/>
            <person name="Byrne K.P."/>
            <person name="Wolfe K.H."/>
        </authorList>
    </citation>
    <scope>NUCLEOTIDE SEQUENCE [LARGE SCALE GENOMIC DNA]</scope>
    <source>
        <strain evidence="3">ATCC MYA-139 / BCRC 22969 / CBS 8797 / CCRC 22969 / KCTC 17520 / NBRC 10181 / NCYC 3082</strain>
    </source>
</reference>
<evidence type="ECO:0000313" key="3">
    <source>
        <dbReference type="Proteomes" id="UP000006310"/>
    </source>
</evidence>
<evidence type="ECO:0000256" key="1">
    <source>
        <dbReference type="SAM" id="Phobius"/>
    </source>
</evidence>
<evidence type="ECO:0008006" key="4">
    <source>
        <dbReference type="Google" id="ProtNLM"/>
    </source>
</evidence>
<feature type="transmembrane region" description="Helical" evidence="1">
    <location>
        <begin position="106"/>
        <end position="125"/>
    </location>
</feature>
<protein>
    <recommendedName>
        <fullName evidence="4">Inner membrane assembly complex subunit 17</fullName>
    </recommendedName>
</protein>
<dbReference type="EMBL" id="HE978314">
    <property type="protein sequence ID" value="CCK67865.1"/>
    <property type="molecule type" value="Genomic_DNA"/>
</dbReference>
<dbReference type="OMA" id="HYVWWKL"/>
<dbReference type="AlphaFoldDB" id="J7QZG6"/>
<keyword evidence="3" id="KW-1185">Reference proteome</keyword>
<keyword evidence="1" id="KW-0472">Membrane</keyword>
<dbReference type="OrthoDB" id="4082954at2759"/>